<evidence type="ECO:0000313" key="2">
    <source>
        <dbReference type="EMBL" id="MBC8769401.1"/>
    </source>
</evidence>
<keyword evidence="1" id="KW-0472">Membrane</keyword>
<feature type="transmembrane region" description="Helical" evidence="1">
    <location>
        <begin position="6"/>
        <end position="24"/>
    </location>
</feature>
<evidence type="ECO:0000313" key="3">
    <source>
        <dbReference type="Proteomes" id="UP000618952"/>
    </source>
</evidence>
<proteinExistence type="predicted"/>
<organism evidence="2 3">
    <name type="scientific">Arenibacter arenosicollis</name>
    <dbReference type="NCBI Taxonomy" id="2762274"/>
    <lineage>
        <taxon>Bacteria</taxon>
        <taxon>Pseudomonadati</taxon>
        <taxon>Bacteroidota</taxon>
        <taxon>Flavobacteriia</taxon>
        <taxon>Flavobacteriales</taxon>
        <taxon>Flavobacteriaceae</taxon>
        <taxon>Arenibacter</taxon>
    </lineage>
</organism>
<evidence type="ECO:0000256" key="1">
    <source>
        <dbReference type="SAM" id="Phobius"/>
    </source>
</evidence>
<accession>A0ABR7QQD8</accession>
<comment type="caution">
    <text evidence="2">The sequence shown here is derived from an EMBL/GenBank/DDBJ whole genome shotgun (WGS) entry which is preliminary data.</text>
</comment>
<keyword evidence="3" id="KW-1185">Reference proteome</keyword>
<dbReference type="EMBL" id="JACLHY010000017">
    <property type="protein sequence ID" value="MBC8769401.1"/>
    <property type="molecule type" value="Genomic_DNA"/>
</dbReference>
<dbReference type="RefSeq" id="WP_187586185.1">
    <property type="nucleotide sequence ID" value="NZ_JACLHY010000017.1"/>
</dbReference>
<gene>
    <name evidence="2" type="ORF">H4O18_15495</name>
</gene>
<keyword evidence="1" id="KW-1133">Transmembrane helix</keyword>
<sequence length="116" mass="13684">MSTYWYILFGLALVWYGYIMWVLLSKKSTKTKKHSKKLDYLRLNDKFVYKSDNDKTDLNAVLDQINEVEDTSKLLEAFREGSFEDDSNSITRKKHEKLKVIRNKDTANEIPPESEN</sequence>
<keyword evidence="1" id="KW-0812">Transmembrane</keyword>
<dbReference type="Proteomes" id="UP000618952">
    <property type="component" value="Unassembled WGS sequence"/>
</dbReference>
<reference evidence="2 3" key="1">
    <citation type="submission" date="2020-08" db="EMBL/GenBank/DDBJ databases">
        <title>Arenibacter gaetbuli sp. nov., isolated from a sand dune.</title>
        <authorList>
            <person name="Park S."/>
            <person name="Yoon J.-H."/>
        </authorList>
    </citation>
    <scope>NUCLEOTIDE SEQUENCE [LARGE SCALE GENOMIC DNA]</scope>
    <source>
        <strain evidence="2 3">BSSL-BM3</strain>
    </source>
</reference>
<name>A0ABR7QQD8_9FLAO</name>
<protein>
    <submittedName>
        <fullName evidence="2">Uncharacterized protein</fullName>
    </submittedName>
</protein>